<keyword evidence="2" id="KW-0378">Hydrolase</keyword>
<organism evidence="2 3">
    <name type="scientific">Massilia pinisoli</name>
    <dbReference type="NCBI Taxonomy" id="1772194"/>
    <lineage>
        <taxon>Bacteria</taxon>
        <taxon>Pseudomonadati</taxon>
        <taxon>Pseudomonadota</taxon>
        <taxon>Betaproteobacteria</taxon>
        <taxon>Burkholderiales</taxon>
        <taxon>Oxalobacteraceae</taxon>
        <taxon>Telluria group</taxon>
        <taxon>Massilia</taxon>
    </lineage>
</organism>
<protein>
    <submittedName>
        <fullName evidence="2">Alpha/beta fold hydrolase</fullName>
    </submittedName>
</protein>
<dbReference type="GO" id="GO:0016787">
    <property type="term" value="F:hydrolase activity"/>
    <property type="evidence" value="ECO:0007669"/>
    <property type="project" value="UniProtKB-KW"/>
</dbReference>
<dbReference type="SUPFAM" id="SSF53474">
    <property type="entry name" value="alpha/beta-Hydrolases"/>
    <property type="match status" value="1"/>
</dbReference>
<evidence type="ECO:0000313" key="3">
    <source>
        <dbReference type="Proteomes" id="UP001204151"/>
    </source>
</evidence>
<evidence type="ECO:0000313" key="2">
    <source>
        <dbReference type="EMBL" id="MCS0580145.1"/>
    </source>
</evidence>
<dbReference type="RefSeq" id="WP_258814796.1">
    <property type="nucleotide sequence ID" value="NZ_JANUGW010000001.1"/>
</dbReference>
<dbReference type="PANTHER" id="PTHR43798">
    <property type="entry name" value="MONOACYLGLYCEROL LIPASE"/>
    <property type="match status" value="1"/>
</dbReference>
<feature type="domain" description="AB hydrolase-1" evidence="1">
    <location>
        <begin position="60"/>
        <end position="169"/>
    </location>
</feature>
<proteinExistence type="predicted"/>
<evidence type="ECO:0000259" key="1">
    <source>
        <dbReference type="Pfam" id="PF00561"/>
    </source>
</evidence>
<accession>A0ABT1ZJR3</accession>
<dbReference type="InterPro" id="IPR029058">
    <property type="entry name" value="AB_hydrolase_fold"/>
</dbReference>
<gene>
    <name evidence="2" type="ORF">NX784_00920</name>
</gene>
<dbReference type="InterPro" id="IPR000639">
    <property type="entry name" value="Epox_hydrolase-like"/>
</dbReference>
<name>A0ABT1ZJR3_9BURK</name>
<comment type="caution">
    <text evidence="2">The sequence shown here is derived from an EMBL/GenBank/DDBJ whole genome shotgun (WGS) entry which is preliminary data.</text>
</comment>
<reference evidence="2 3" key="1">
    <citation type="submission" date="2022-08" db="EMBL/GenBank/DDBJ databases">
        <title>Reclassification of Massilia species as members of the genera Telluria, Duganella, Pseudoduganella, Mokoshia gen. nov. and Zemynaea gen. nov. using orthogonal and non-orthogonal genome-based approaches.</title>
        <authorList>
            <person name="Bowman J.P."/>
        </authorList>
    </citation>
    <scope>NUCLEOTIDE SEQUENCE [LARGE SCALE GENOMIC DNA]</scope>
    <source>
        <strain evidence="2 3">JCM 31316</strain>
    </source>
</reference>
<dbReference type="Pfam" id="PF00561">
    <property type="entry name" value="Abhydrolase_1"/>
    <property type="match status" value="1"/>
</dbReference>
<dbReference type="PRINTS" id="PR00412">
    <property type="entry name" value="EPOXHYDRLASE"/>
</dbReference>
<dbReference type="Proteomes" id="UP001204151">
    <property type="component" value="Unassembled WGS sequence"/>
</dbReference>
<dbReference type="EMBL" id="JANUGW010000001">
    <property type="protein sequence ID" value="MCS0580145.1"/>
    <property type="molecule type" value="Genomic_DNA"/>
</dbReference>
<dbReference type="Gene3D" id="3.40.50.1820">
    <property type="entry name" value="alpha/beta hydrolase"/>
    <property type="match status" value="1"/>
</dbReference>
<dbReference type="PRINTS" id="PR00111">
    <property type="entry name" value="ABHYDROLASE"/>
</dbReference>
<keyword evidence="3" id="KW-1185">Reference proteome</keyword>
<dbReference type="InterPro" id="IPR050266">
    <property type="entry name" value="AB_hydrolase_sf"/>
</dbReference>
<sequence length="329" mass="35041">MTLVLSLLAALALLVLLSYLFTVYMARKVEALLPPTGRFVDVPGARLHVRELAGGDPDAPALLLVHGLAGQLDHYTFGVTGRLSGRYRVIAVDRAGSGHSTRAPGTRADLHTQADMLAALIDKLGLNRPFVVGHSLGGALSLALALRHPERVRGLALIAPLTHMQEKVPPVFEGLTILSPLWRNIVAWTLATPAQIRNTRATLDQVFGPEPVPHDFATRGGGLLALRPSAFLSASDDLRALPDCLPTQETRYGELALPVSVLYGKDDRILDWKAHGQALVDKVAGARLELVEGGHMLPLTNPEVTTAFILDAVGACHESRPAAAVAAQG</sequence>
<dbReference type="InterPro" id="IPR000073">
    <property type="entry name" value="AB_hydrolase_1"/>
</dbReference>